<name>A0A916U9Y4_9BURK</name>
<dbReference type="AlphaFoldDB" id="A0A916U9Y4"/>
<keyword evidence="2" id="KW-1185">Reference proteome</keyword>
<organism evidence="1 2">
    <name type="scientific">Undibacterium terreum</name>
    <dbReference type="NCBI Taxonomy" id="1224302"/>
    <lineage>
        <taxon>Bacteria</taxon>
        <taxon>Pseudomonadati</taxon>
        <taxon>Pseudomonadota</taxon>
        <taxon>Betaproteobacteria</taxon>
        <taxon>Burkholderiales</taxon>
        <taxon>Oxalobacteraceae</taxon>
        <taxon>Undibacterium</taxon>
    </lineage>
</organism>
<sequence>MAISDRLEQALIHYDNNNFDSCLLELCTAIDVTAKRKWPELENKVGQRFRDFFHEYRHFIFFGAFGWSMVPMDDLAISDSEATLAQILYKRMRTASVHDGGVDTVLEIIDNGLMMAGPKFGLGRGFILALIICVIGDPANKTEKFKHPIRERIIGSVELPLTDAWGHFEALSGWLYAQAKVSRPQDSS</sequence>
<dbReference type="RefSeq" id="WP_188564925.1">
    <property type="nucleotide sequence ID" value="NZ_BMED01000001.1"/>
</dbReference>
<dbReference type="Proteomes" id="UP000637423">
    <property type="component" value="Unassembled WGS sequence"/>
</dbReference>
<proteinExistence type="predicted"/>
<evidence type="ECO:0000313" key="2">
    <source>
        <dbReference type="Proteomes" id="UP000637423"/>
    </source>
</evidence>
<reference evidence="1" key="1">
    <citation type="journal article" date="2014" name="Int. J. Syst. Evol. Microbiol.">
        <title>Complete genome sequence of Corynebacterium casei LMG S-19264T (=DSM 44701T), isolated from a smear-ripened cheese.</title>
        <authorList>
            <consortium name="US DOE Joint Genome Institute (JGI-PGF)"/>
            <person name="Walter F."/>
            <person name="Albersmeier A."/>
            <person name="Kalinowski J."/>
            <person name="Ruckert C."/>
        </authorList>
    </citation>
    <scope>NUCLEOTIDE SEQUENCE</scope>
    <source>
        <strain evidence="1">CGMCC 1.10998</strain>
    </source>
</reference>
<accession>A0A916U9Y4</accession>
<evidence type="ECO:0000313" key="1">
    <source>
        <dbReference type="EMBL" id="GGC65738.1"/>
    </source>
</evidence>
<comment type="caution">
    <text evidence="1">The sequence shown here is derived from an EMBL/GenBank/DDBJ whole genome shotgun (WGS) entry which is preliminary data.</text>
</comment>
<gene>
    <name evidence="1" type="ORF">GCM10011396_10940</name>
</gene>
<protein>
    <submittedName>
        <fullName evidence="1">Uncharacterized protein</fullName>
    </submittedName>
</protein>
<reference evidence="1" key="2">
    <citation type="submission" date="2020-09" db="EMBL/GenBank/DDBJ databases">
        <authorList>
            <person name="Sun Q."/>
            <person name="Zhou Y."/>
        </authorList>
    </citation>
    <scope>NUCLEOTIDE SEQUENCE</scope>
    <source>
        <strain evidence="1">CGMCC 1.10998</strain>
    </source>
</reference>
<dbReference type="EMBL" id="BMED01000001">
    <property type="protein sequence ID" value="GGC65738.1"/>
    <property type="molecule type" value="Genomic_DNA"/>
</dbReference>